<proteinExistence type="predicted"/>
<accession>H5TBT6</accession>
<feature type="transmembrane region" description="Helical" evidence="1">
    <location>
        <begin position="333"/>
        <end position="352"/>
    </location>
</feature>
<dbReference type="PANTHER" id="PTHR30590:SF2">
    <property type="entry name" value="INNER MEMBRANE PROTEIN"/>
    <property type="match status" value="1"/>
</dbReference>
<feature type="transmembrane region" description="Helical" evidence="1">
    <location>
        <begin position="12"/>
        <end position="35"/>
    </location>
</feature>
<feature type="transmembrane region" description="Helical" evidence="1">
    <location>
        <begin position="260"/>
        <end position="282"/>
    </location>
</feature>
<comment type="caution">
    <text evidence="3">The sequence shown here is derived from an EMBL/GenBank/DDBJ whole genome shotgun (WGS) entry which is preliminary data.</text>
</comment>
<evidence type="ECO:0000259" key="2">
    <source>
        <dbReference type="Pfam" id="PF04235"/>
    </source>
</evidence>
<gene>
    <name evidence="3" type="ORF">GPUN_1646</name>
</gene>
<reference evidence="3 4" key="1">
    <citation type="journal article" date="2012" name="J. Bacteriol.">
        <title>Genome sequence of proteorhodopsin-containing sea ice bacterium Glaciecola punicea ACAM 611T.</title>
        <authorList>
            <person name="Qin Q.-L."/>
            <person name="Xie B.-B."/>
            <person name="Shu Y.-L."/>
            <person name="Rong J.-C."/>
            <person name="Zhao D.-L."/>
            <person name="Zhang X.-Y."/>
            <person name="Chen X.-L."/>
            <person name="Zhou B.-C."/>
            <person name="Zhanga Y.-Z."/>
        </authorList>
    </citation>
    <scope>NUCLEOTIDE SEQUENCE [LARGE SCALE GENOMIC DNA]</scope>
    <source>
        <strain evidence="3 4">ACAM 611</strain>
    </source>
</reference>
<dbReference type="AlphaFoldDB" id="H5TBT6"/>
<dbReference type="InterPro" id="IPR052529">
    <property type="entry name" value="Bact_Transport_Assoc"/>
</dbReference>
<feature type="transmembrane region" description="Helical" evidence="1">
    <location>
        <begin position="55"/>
        <end position="73"/>
    </location>
</feature>
<dbReference type="Pfam" id="PF04235">
    <property type="entry name" value="DUF418"/>
    <property type="match status" value="1"/>
</dbReference>
<feature type="transmembrane region" description="Helical" evidence="1">
    <location>
        <begin position="294"/>
        <end position="321"/>
    </location>
</feature>
<organism evidence="3 4">
    <name type="scientific">Glaciecola punicea ACAM 611</name>
    <dbReference type="NCBI Taxonomy" id="1121923"/>
    <lineage>
        <taxon>Bacteria</taxon>
        <taxon>Pseudomonadati</taxon>
        <taxon>Pseudomonadota</taxon>
        <taxon>Gammaproteobacteria</taxon>
        <taxon>Alteromonadales</taxon>
        <taxon>Alteromonadaceae</taxon>
        <taxon>Glaciecola</taxon>
    </lineage>
</organism>
<keyword evidence="1" id="KW-1133">Transmembrane helix</keyword>
<protein>
    <recommendedName>
        <fullName evidence="2">DUF418 domain-containing protein</fullName>
    </recommendedName>
</protein>
<dbReference type="EMBL" id="BAET01000014">
    <property type="protein sequence ID" value="GAB55763.1"/>
    <property type="molecule type" value="Genomic_DNA"/>
</dbReference>
<feature type="transmembrane region" description="Helical" evidence="1">
    <location>
        <begin position="233"/>
        <end position="254"/>
    </location>
</feature>
<evidence type="ECO:0000256" key="1">
    <source>
        <dbReference type="SAM" id="Phobius"/>
    </source>
</evidence>
<dbReference type="Proteomes" id="UP000053586">
    <property type="component" value="Unassembled WGS sequence"/>
</dbReference>
<feature type="domain" description="DUF418" evidence="2">
    <location>
        <begin position="218"/>
        <end position="368"/>
    </location>
</feature>
<sequence>MRSTSIDALRGIAILGILFMNIPLHANMLLGYVSFEPMLTSDKLITLLYSIFADGRFRTLFCLLFGAGLAIQYESCITKGIDTTVFLKSRLHWLMFFGLIHGVFIFGGDILMLYSLSGLLLIRGLTLDTEALLQKARKFLIIGCTIILLIAAATLIFADMNEQVVRGTQEYKESVALWQGNYWYQTMIHAGFSLGIVISSPLFILWQTLGLMYLGCYLYRVGFFTQGFSQPAFIKVASLALISTALCIAPQILMDNIASEIIPLISSLSAVFMALVYAHVVVKLCQTKSTAVNALAAIGKVAFSLYIMQSIFMGLLLRWIMPEFSITASHVDYLLLVLVYAVIQILMATLYLRKYEQGPLELLWRRLYNKGFKKKR</sequence>
<evidence type="ECO:0000313" key="3">
    <source>
        <dbReference type="EMBL" id="GAB55763.1"/>
    </source>
</evidence>
<dbReference type="InterPro" id="IPR007349">
    <property type="entry name" value="DUF418"/>
</dbReference>
<keyword evidence="1" id="KW-0812">Transmembrane</keyword>
<feature type="transmembrane region" description="Helical" evidence="1">
    <location>
        <begin position="139"/>
        <end position="160"/>
    </location>
</feature>
<feature type="transmembrane region" description="Helical" evidence="1">
    <location>
        <begin position="94"/>
        <end position="119"/>
    </location>
</feature>
<reference evidence="3 4" key="2">
    <citation type="journal article" date="2017" name="Antonie Van Leeuwenhoek">
        <title>Rhizobium rhizosphaerae sp. nov., a novel species isolated from rice rhizosphere.</title>
        <authorList>
            <person name="Zhao J.J."/>
            <person name="Zhang J."/>
            <person name="Zhang R.J."/>
            <person name="Zhang C.W."/>
            <person name="Yin H.Q."/>
            <person name="Zhang X.X."/>
        </authorList>
    </citation>
    <scope>NUCLEOTIDE SEQUENCE [LARGE SCALE GENOMIC DNA]</scope>
    <source>
        <strain evidence="3 4">ACAM 611</strain>
    </source>
</reference>
<dbReference type="eggNOG" id="COG2311">
    <property type="taxonomic scope" value="Bacteria"/>
</dbReference>
<keyword evidence="1" id="KW-0472">Membrane</keyword>
<dbReference type="RefSeq" id="WP_006005158.1">
    <property type="nucleotide sequence ID" value="NZ_BAET01000014.1"/>
</dbReference>
<evidence type="ECO:0000313" key="4">
    <source>
        <dbReference type="Proteomes" id="UP000053586"/>
    </source>
</evidence>
<dbReference type="OrthoDB" id="9807744at2"/>
<dbReference type="PANTHER" id="PTHR30590">
    <property type="entry name" value="INNER MEMBRANE PROTEIN"/>
    <property type="match status" value="1"/>
</dbReference>
<feature type="transmembrane region" description="Helical" evidence="1">
    <location>
        <begin position="204"/>
        <end position="221"/>
    </location>
</feature>
<keyword evidence="4" id="KW-1185">Reference proteome</keyword>
<name>H5TBT6_9ALTE</name>